<gene>
    <name evidence="5" type="ORF">Syun_025228</name>
</gene>
<keyword evidence="2" id="KW-0479">Metal-binding</keyword>
<evidence type="ECO:0000256" key="3">
    <source>
        <dbReference type="ARBA" id="ARBA00023002"/>
    </source>
</evidence>
<evidence type="ECO:0000256" key="1">
    <source>
        <dbReference type="ARBA" id="ARBA00010617"/>
    </source>
</evidence>
<dbReference type="PANTHER" id="PTHR24296">
    <property type="entry name" value="CYTOCHROME P450"/>
    <property type="match status" value="1"/>
</dbReference>
<keyword evidence="4" id="KW-0408">Iron</keyword>
<dbReference type="GO" id="GO:0016705">
    <property type="term" value="F:oxidoreductase activity, acting on paired donors, with incorporation or reduction of molecular oxygen"/>
    <property type="evidence" value="ECO:0007669"/>
    <property type="project" value="InterPro"/>
</dbReference>
<dbReference type="SUPFAM" id="SSF48264">
    <property type="entry name" value="Cytochrome P450"/>
    <property type="match status" value="1"/>
</dbReference>
<organism evidence="5 6">
    <name type="scientific">Stephania yunnanensis</name>
    <dbReference type="NCBI Taxonomy" id="152371"/>
    <lineage>
        <taxon>Eukaryota</taxon>
        <taxon>Viridiplantae</taxon>
        <taxon>Streptophyta</taxon>
        <taxon>Embryophyta</taxon>
        <taxon>Tracheophyta</taxon>
        <taxon>Spermatophyta</taxon>
        <taxon>Magnoliopsida</taxon>
        <taxon>Ranunculales</taxon>
        <taxon>Menispermaceae</taxon>
        <taxon>Menispermoideae</taxon>
        <taxon>Cissampelideae</taxon>
        <taxon>Stephania</taxon>
    </lineage>
</organism>
<dbReference type="AlphaFoldDB" id="A0AAP0EYE3"/>
<keyword evidence="6" id="KW-1185">Reference proteome</keyword>
<evidence type="ECO:0000256" key="2">
    <source>
        <dbReference type="ARBA" id="ARBA00022723"/>
    </source>
</evidence>
<dbReference type="EMBL" id="JBBNAF010000011">
    <property type="protein sequence ID" value="KAK9098183.1"/>
    <property type="molecule type" value="Genomic_DNA"/>
</dbReference>
<reference evidence="5 6" key="1">
    <citation type="submission" date="2024-01" db="EMBL/GenBank/DDBJ databases">
        <title>Genome assemblies of Stephania.</title>
        <authorList>
            <person name="Yang L."/>
        </authorList>
    </citation>
    <scope>NUCLEOTIDE SEQUENCE [LARGE SCALE GENOMIC DNA]</scope>
    <source>
        <strain evidence="5">YNDBR</strain>
        <tissue evidence="5">Leaf</tissue>
    </source>
</reference>
<evidence type="ECO:0000313" key="6">
    <source>
        <dbReference type="Proteomes" id="UP001420932"/>
    </source>
</evidence>
<accession>A0AAP0EYE3</accession>
<dbReference type="Proteomes" id="UP001420932">
    <property type="component" value="Unassembled WGS sequence"/>
</dbReference>
<comment type="caution">
    <text evidence="5">The sequence shown here is derived from an EMBL/GenBank/DDBJ whole genome shotgun (WGS) entry which is preliminary data.</text>
</comment>
<protein>
    <submittedName>
        <fullName evidence="5">Uncharacterized protein</fullName>
    </submittedName>
</protein>
<proteinExistence type="inferred from homology"/>
<comment type="similarity">
    <text evidence="1">Belongs to the cytochrome P450 family.</text>
</comment>
<keyword evidence="3" id="KW-0560">Oxidoreductase</keyword>
<dbReference type="GO" id="GO:0020037">
    <property type="term" value="F:heme binding"/>
    <property type="evidence" value="ECO:0007669"/>
    <property type="project" value="InterPro"/>
</dbReference>
<dbReference type="GO" id="GO:0005506">
    <property type="term" value="F:iron ion binding"/>
    <property type="evidence" value="ECO:0007669"/>
    <property type="project" value="InterPro"/>
</dbReference>
<dbReference type="InterPro" id="IPR036396">
    <property type="entry name" value="Cyt_P450_sf"/>
</dbReference>
<evidence type="ECO:0000313" key="5">
    <source>
        <dbReference type="EMBL" id="KAK9098183.1"/>
    </source>
</evidence>
<sequence length="65" mass="7429">MTDLATKHYTYRLISPFRSEVYTADPANVKYILKTNFPNFGKGWYNHTILGDLLGDAIFTVDGEK</sequence>
<name>A0AAP0EYE3_9MAGN</name>
<evidence type="ECO:0000256" key="4">
    <source>
        <dbReference type="ARBA" id="ARBA00023004"/>
    </source>
</evidence>
<dbReference type="GO" id="GO:0004497">
    <property type="term" value="F:monooxygenase activity"/>
    <property type="evidence" value="ECO:0007669"/>
    <property type="project" value="InterPro"/>
</dbReference>